<dbReference type="Proteomes" id="UP000663720">
    <property type="component" value="Chromosome"/>
</dbReference>
<reference evidence="7" key="1">
    <citation type="journal article" date="2021" name="Microb. Physiol.">
        <title>Proteogenomic Insights into the Physiology of Marine, Sulfate-Reducing, Filamentous Desulfonema limicola and Desulfonema magnum.</title>
        <authorList>
            <person name="Schnaars V."/>
            <person name="Wohlbrand L."/>
            <person name="Scheve S."/>
            <person name="Hinrichs C."/>
            <person name="Reinhardt R."/>
            <person name="Rabus R."/>
        </authorList>
    </citation>
    <scope>NUCLEOTIDE SEQUENCE</scope>
    <source>
        <strain evidence="7">5ac10</strain>
    </source>
</reference>
<keyword evidence="2" id="KW-0378">Hydrolase</keyword>
<dbReference type="GO" id="GO:0005524">
    <property type="term" value="F:ATP binding"/>
    <property type="evidence" value="ECO:0007669"/>
    <property type="project" value="UniProtKB-KW"/>
</dbReference>
<dbReference type="PROSITE" id="PS51192">
    <property type="entry name" value="HELICASE_ATP_BIND_1"/>
    <property type="match status" value="1"/>
</dbReference>
<dbReference type="GO" id="GO:0003724">
    <property type="term" value="F:RNA helicase activity"/>
    <property type="evidence" value="ECO:0007669"/>
    <property type="project" value="InterPro"/>
</dbReference>
<evidence type="ECO:0000256" key="3">
    <source>
        <dbReference type="ARBA" id="ARBA00022806"/>
    </source>
</evidence>
<dbReference type="InterPro" id="IPR011545">
    <property type="entry name" value="DEAD/DEAH_box_helicase_dom"/>
</dbReference>
<dbReference type="PANTHER" id="PTHR18934">
    <property type="entry name" value="ATP-DEPENDENT RNA HELICASE"/>
    <property type="match status" value="1"/>
</dbReference>
<keyword evidence="8" id="KW-1185">Reference proteome</keyword>
<sequence length="1333" mass="152591">MLDNIKKIRKLESVCRKTMGADRYLFRRELNRLKNLILKVHDSKNKTGAVSDHVTGLIPGLEQKIFDSVNKKKWRMENRPVIKYNPDLPIVDKKEDIIDAISKNQVIIISGETGSGKTTQIPKFCLEAGRGIDRSIGCTQPRRIAAITVARRIAEEIDEEPGQSVGYKIRFQDYTGDNSYIKIMTDGILLAETQSDPWLNEYDTLIIDEAHERSLNIDFILGILKKLLYRRRDLKLIITSATIDTEKFSKAFDNAPIIEVSGRMFPVDVRYMVQGDGDEDQTHVDLAVKAVHRLQQESPYGGDILIFMPTEQDIRETCEILEGRHYTGTNILPLFARLSAGDQSRVFSSMTGRKIIAATNVAETSITIPGIKYVVDTGLARISEYSPRSGTTSLPVVPISKSSADQRMGRCGRVENGICIRLYSQEDYENRPRFTLPEILRSNLAEVILRMISLKLGDVKAFPFIERPADKNIHDGFRLLEELGAICRTKNTKSSMSYELTDMGKMMARLPVDPRISRILIEAAKLGCVEEIAVIASALTIQDPRERPAEKQAQADQAHARYKDPDSDFITLFNIWKDYHETRRELKTTGKMRKYCKDNYLSFKRMREWRDIHYQISSILEEQGVKNIIEKDQEQKVSDNGLFSPKYTAIHQAVLSGFLSNIAMKKEKFFYKAARDREVMIFPGSGLFNKSGQWIVAAEMVETSRLFARIAANIDPLWLESIGKQHCSYSYSNPHWERNRGEVTALEQVSLFGLIIVSQRPVSFGPIDPRQASQIFIRSALVHGDIKQSLGFIAHNRKLMQEIQDMEDKIRRRDLLVSEDDLFAFYQQRLGDNIYDIRTLKKLIKSRKTDNFLRMQKKDMLMTFPDQEELSLFPDKISLGNTVVPCDYQFDPGTPEDGVTVNISSALAPSVPAQAADWLVPGLFKEKITFLIKGLPKEYRKQLVPVSNSVDVITDEMPRDPQIHLLTALSRFVYHRFGVDIPASVWAVDDLPDHLKMRISIRGPKNEEIIAGRDTAILNKGTVPELNPDYFESAKKAWEKTGIKAWDFPDLPETITLKGDQGEKWTAYPGLKPQKDTLELRLFSNRKQALESHKQGVLLLFTIVLAKEARMLKSHMTLPGNMIKTAGYFGGPKLIEKQLYESILKYYFYKNIRTEKEFKSHAEETAPHILEKGIQKLKFTVNVMEAYHQCRNTLYELENSNRFNQGAVIFLSGLRDALSSLVPEHFAELYNNERMFHLERYIKTITLRAERGLINFEKDQGKSEDVKIHTMQLNQLINSLSPNVTDEKRKAVEDFFWLIEEYKVSLFAQELKTRVKVSPKRLDKMFAEIQRMV</sequence>
<evidence type="ECO:0000256" key="4">
    <source>
        <dbReference type="ARBA" id="ARBA00022840"/>
    </source>
</evidence>
<dbReference type="SMART" id="SM00847">
    <property type="entry name" value="HA2"/>
    <property type="match status" value="1"/>
</dbReference>
<dbReference type="GO" id="GO:0003723">
    <property type="term" value="F:RNA binding"/>
    <property type="evidence" value="ECO:0007669"/>
    <property type="project" value="TreeGrafter"/>
</dbReference>
<dbReference type="NCBIfam" id="TIGR01967">
    <property type="entry name" value="DEAH_box_HrpA"/>
    <property type="match status" value="1"/>
</dbReference>
<keyword evidence="3 7" id="KW-0347">Helicase</keyword>
<dbReference type="RefSeq" id="WP_246514808.1">
    <property type="nucleotide sequence ID" value="NZ_CP061799.1"/>
</dbReference>
<dbReference type="Pfam" id="PF21010">
    <property type="entry name" value="HA2_C"/>
    <property type="match status" value="1"/>
</dbReference>
<dbReference type="Gene3D" id="1.20.120.1080">
    <property type="match status" value="1"/>
</dbReference>
<evidence type="ECO:0000259" key="6">
    <source>
        <dbReference type="PROSITE" id="PS51194"/>
    </source>
</evidence>
<dbReference type="PANTHER" id="PTHR18934:SF99">
    <property type="entry name" value="ATP-DEPENDENT RNA HELICASE DHX37-RELATED"/>
    <property type="match status" value="1"/>
</dbReference>
<dbReference type="SMART" id="SM00487">
    <property type="entry name" value="DEXDc"/>
    <property type="match status" value="1"/>
</dbReference>
<dbReference type="CDD" id="cd18791">
    <property type="entry name" value="SF2_C_RHA"/>
    <property type="match status" value="1"/>
</dbReference>
<dbReference type="Pfam" id="PF11898">
    <property type="entry name" value="DUF3418"/>
    <property type="match status" value="1"/>
</dbReference>
<dbReference type="KEGG" id="dli:dnl_54920"/>
<dbReference type="Pfam" id="PF07717">
    <property type="entry name" value="OB_NTP_bind"/>
    <property type="match status" value="1"/>
</dbReference>
<dbReference type="InterPro" id="IPR007502">
    <property type="entry name" value="Helicase-assoc_dom"/>
</dbReference>
<name>A0A975GJJ4_9BACT</name>
<evidence type="ECO:0000256" key="1">
    <source>
        <dbReference type="ARBA" id="ARBA00022741"/>
    </source>
</evidence>
<dbReference type="InterPro" id="IPR024590">
    <property type="entry name" value="HrpA_C"/>
</dbReference>
<evidence type="ECO:0000313" key="7">
    <source>
        <dbReference type="EMBL" id="QTA83098.1"/>
    </source>
</evidence>
<feature type="domain" description="Helicase ATP-binding" evidence="5">
    <location>
        <begin position="98"/>
        <end position="261"/>
    </location>
</feature>
<dbReference type="EMBL" id="CP061799">
    <property type="protein sequence ID" value="QTA83098.1"/>
    <property type="molecule type" value="Genomic_DNA"/>
</dbReference>
<protein>
    <submittedName>
        <fullName evidence="7">ATP-dependent RNA helicase</fullName>
    </submittedName>
</protein>
<dbReference type="Pfam" id="PF00271">
    <property type="entry name" value="Helicase_C"/>
    <property type="match status" value="1"/>
</dbReference>
<evidence type="ECO:0000313" key="8">
    <source>
        <dbReference type="Proteomes" id="UP000663720"/>
    </source>
</evidence>
<dbReference type="PROSITE" id="PS51194">
    <property type="entry name" value="HELICASE_CTER"/>
    <property type="match status" value="1"/>
</dbReference>
<dbReference type="SUPFAM" id="SSF52540">
    <property type="entry name" value="P-loop containing nucleoside triphosphate hydrolases"/>
    <property type="match status" value="1"/>
</dbReference>
<dbReference type="InterPro" id="IPR001650">
    <property type="entry name" value="Helicase_C-like"/>
</dbReference>
<keyword evidence="4" id="KW-0067">ATP-binding</keyword>
<organism evidence="7 8">
    <name type="scientific">Desulfonema limicola</name>
    <dbReference type="NCBI Taxonomy" id="45656"/>
    <lineage>
        <taxon>Bacteria</taxon>
        <taxon>Pseudomonadati</taxon>
        <taxon>Thermodesulfobacteriota</taxon>
        <taxon>Desulfobacteria</taxon>
        <taxon>Desulfobacterales</taxon>
        <taxon>Desulfococcaceae</taxon>
        <taxon>Desulfonema</taxon>
    </lineage>
</organism>
<dbReference type="InterPro" id="IPR014001">
    <property type="entry name" value="Helicase_ATP-bd"/>
</dbReference>
<dbReference type="InterPro" id="IPR027417">
    <property type="entry name" value="P-loop_NTPase"/>
</dbReference>
<gene>
    <name evidence="7" type="primary">hrpA</name>
    <name evidence="7" type="ORF">dnl_54920</name>
</gene>
<evidence type="ECO:0000259" key="5">
    <source>
        <dbReference type="PROSITE" id="PS51192"/>
    </source>
</evidence>
<dbReference type="Gene3D" id="3.40.50.300">
    <property type="entry name" value="P-loop containing nucleotide triphosphate hydrolases"/>
    <property type="match status" value="2"/>
</dbReference>
<proteinExistence type="predicted"/>
<feature type="domain" description="Helicase C-terminal" evidence="6">
    <location>
        <begin position="286"/>
        <end position="455"/>
    </location>
</feature>
<dbReference type="InterPro" id="IPR010222">
    <property type="entry name" value="RNA_helicase_HrpA"/>
</dbReference>
<dbReference type="FunFam" id="3.40.50.300:FF:002125">
    <property type="entry name" value="ATP-dependent helicase HrpB"/>
    <property type="match status" value="1"/>
</dbReference>
<dbReference type="InterPro" id="IPR003593">
    <property type="entry name" value="AAA+_ATPase"/>
</dbReference>
<dbReference type="GO" id="GO:0016787">
    <property type="term" value="F:hydrolase activity"/>
    <property type="evidence" value="ECO:0007669"/>
    <property type="project" value="UniProtKB-KW"/>
</dbReference>
<dbReference type="FunFam" id="1.20.120.1080:FF:000005">
    <property type="entry name" value="ATP-dependent helicase HrpA"/>
    <property type="match status" value="1"/>
</dbReference>
<evidence type="ECO:0000256" key="2">
    <source>
        <dbReference type="ARBA" id="ARBA00022801"/>
    </source>
</evidence>
<dbReference type="Pfam" id="PF00270">
    <property type="entry name" value="DEAD"/>
    <property type="match status" value="1"/>
</dbReference>
<dbReference type="SMART" id="SM00382">
    <property type="entry name" value="AAA"/>
    <property type="match status" value="1"/>
</dbReference>
<accession>A0A975GJJ4</accession>
<dbReference type="InterPro" id="IPR011709">
    <property type="entry name" value="DEAD-box_helicase_OB_fold"/>
</dbReference>
<dbReference type="SMART" id="SM00490">
    <property type="entry name" value="HELICc"/>
    <property type="match status" value="1"/>
</dbReference>
<keyword evidence="1" id="KW-0547">Nucleotide-binding</keyword>